<dbReference type="PROSITE" id="PS00394">
    <property type="entry name" value="DNA_PHOTOLYASES_1_1"/>
    <property type="match status" value="1"/>
</dbReference>
<dbReference type="GO" id="GO:0005737">
    <property type="term" value="C:cytoplasm"/>
    <property type="evidence" value="ECO:0007669"/>
    <property type="project" value="TreeGrafter"/>
</dbReference>
<dbReference type="Pfam" id="PF03441">
    <property type="entry name" value="FAD_binding_7"/>
    <property type="match status" value="1"/>
</dbReference>
<gene>
    <name evidence="10" type="ORF">WJX73_001342</name>
</gene>
<keyword evidence="4 6" id="KW-0274">FAD</keyword>
<evidence type="ECO:0000256" key="1">
    <source>
        <dbReference type="ARBA" id="ARBA00001932"/>
    </source>
</evidence>
<keyword evidence="11" id="KW-1185">Reference proteome</keyword>
<dbReference type="InterPro" id="IPR005101">
    <property type="entry name" value="Cryptochr/Photolyase_FAD-bd"/>
</dbReference>
<dbReference type="InterPro" id="IPR014134">
    <property type="entry name" value="Cryptochrome_pln"/>
</dbReference>
<dbReference type="Pfam" id="PF00875">
    <property type="entry name" value="DNA_photolyase"/>
    <property type="match status" value="1"/>
</dbReference>
<feature type="compositionally biased region" description="Polar residues" evidence="8">
    <location>
        <begin position="510"/>
        <end position="527"/>
    </location>
</feature>
<feature type="domain" description="Photolyase/cryptochrome alpha/beta" evidence="9">
    <location>
        <begin position="27"/>
        <end position="157"/>
    </location>
</feature>
<evidence type="ECO:0000256" key="3">
    <source>
        <dbReference type="ARBA" id="ARBA00022630"/>
    </source>
</evidence>
<feature type="region of interest" description="Disordered" evidence="8">
    <location>
        <begin position="1"/>
        <end position="20"/>
    </location>
</feature>
<evidence type="ECO:0000256" key="6">
    <source>
        <dbReference type="PIRSR" id="PIRSR602081-1"/>
    </source>
</evidence>
<dbReference type="PANTHER" id="PTHR11455:SF18">
    <property type="entry name" value="SI:CH1073-390K14.1"/>
    <property type="match status" value="1"/>
</dbReference>
<dbReference type="Gene3D" id="3.40.50.620">
    <property type="entry name" value="HUPs"/>
    <property type="match status" value="1"/>
</dbReference>
<dbReference type="InterPro" id="IPR006050">
    <property type="entry name" value="DNA_photolyase_N"/>
</dbReference>
<evidence type="ECO:0000313" key="10">
    <source>
        <dbReference type="EMBL" id="KAK9784927.1"/>
    </source>
</evidence>
<dbReference type="NCBIfam" id="TIGR02766">
    <property type="entry name" value="crypt_chrom_pln"/>
    <property type="match status" value="1"/>
</dbReference>
<dbReference type="SUPFAM" id="SSF48173">
    <property type="entry name" value="Cryptochrome/photolyase FAD-binding domain"/>
    <property type="match status" value="1"/>
</dbReference>
<feature type="compositionally biased region" description="Polar residues" evidence="8">
    <location>
        <begin position="595"/>
        <end position="611"/>
    </location>
</feature>
<dbReference type="PROSITE" id="PS51645">
    <property type="entry name" value="PHR_CRY_ALPHA_BETA"/>
    <property type="match status" value="1"/>
</dbReference>
<evidence type="ECO:0000313" key="11">
    <source>
        <dbReference type="Proteomes" id="UP001465755"/>
    </source>
</evidence>
<dbReference type="PANTHER" id="PTHR11455">
    <property type="entry name" value="CRYPTOCHROME"/>
    <property type="match status" value="1"/>
</dbReference>
<evidence type="ECO:0000256" key="7">
    <source>
        <dbReference type="PIRSR" id="PIRSR602081-2"/>
    </source>
</evidence>
<dbReference type="InterPro" id="IPR002081">
    <property type="entry name" value="Cryptochrome/DNA_photolyase_1"/>
</dbReference>
<dbReference type="GO" id="GO:0006139">
    <property type="term" value="P:nucleobase-containing compound metabolic process"/>
    <property type="evidence" value="ECO:0007669"/>
    <property type="project" value="UniProtKB-ARBA"/>
</dbReference>
<dbReference type="EMBL" id="JALJOQ010000326">
    <property type="protein sequence ID" value="KAK9784927.1"/>
    <property type="molecule type" value="Genomic_DNA"/>
</dbReference>
<comment type="caution">
    <text evidence="10">The sequence shown here is derived from an EMBL/GenBank/DDBJ whole genome shotgun (WGS) entry which is preliminary data.</text>
</comment>
<dbReference type="InterPro" id="IPR014729">
    <property type="entry name" value="Rossmann-like_a/b/a_fold"/>
</dbReference>
<name>A0AAW1NEA6_9CHLO</name>
<dbReference type="GO" id="GO:0003677">
    <property type="term" value="F:DNA binding"/>
    <property type="evidence" value="ECO:0007669"/>
    <property type="project" value="TreeGrafter"/>
</dbReference>
<sequence length="680" mass="76573">MVVTADGGPPMTSQNQSGSNGFGHQLGTVLVWFRRDLRVADNPALCAAVQAAKVVVPVYLWAPKEEGQFQPGRCSRWWLHHSLKAFTQDLSALGCKLIMRRTEESRDALLQLVQETGAQALFFNHLYDPISMVRDNECKAAMAANNILCQSFNGDVLYEPWEILGTGGQPFTNYEEYWGRVMSMPYPPPSLLPIPTGFGNYTQPLASMELEELELMTPEEQSSNQQLFHTWAPGSRGAHAQLRSFVVQRLRAFSTDRSKTDRDSTSRVSPHVHYGEVSVRQIYYVVTQQVATCRDGMPQGSISDYLRQMGFREYARYLSFHFPFTHERSLLEHLRAVPWSYDQRLFKLWRQGRTGYPLVDAGMRQLWSSGWLHNRARVVCASFLVKHLLLPWQWGLKHFWDALLDADLECDALGWQFCSGCLSDAHPFYYMMDHRLEAQRYDPEGNWVRRWLPVLARMPTKWIHRPWEAPPEVLEDAGVELGGNYELPIVHEGESLRSLRSACEVIEQAVPNSGRSSDPQPFRQASASKYKHAAPTGHAPLNGAFNPNHPSDNFNMAGAQPYGESHAAGMSPQHMEDVEGGTALSAPSHQPAIPRQSSRPSSDGVASNQPQPGGAFQPHFDHNHNYNNGLAAFKMPTLPLMRERDAEEMSSPRQRSDPISIETEAGRFDPVTRSAPGAMM</sequence>
<dbReference type="AlphaFoldDB" id="A0AAW1NEA6"/>
<feature type="site" description="Electron transfer via tryptophanyl radical" evidence="7">
    <location>
        <position position="415"/>
    </location>
</feature>
<dbReference type="GO" id="GO:0003904">
    <property type="term" value="F:deoxyribodipyrimidine photo-lyase activity"/>
    <property type="evidence" value="ECO:0007669"/>
    <property type="project" value="TreeGrafter"/>
</dbReference>
<evidence type="ECO:0000256" key="5">
    <source>
        <dbReference type="ARBA" id="ARBA00022991"/>
    </source>
</evidence>
<dbReference type="InterPro" id="IPR036155">
    <property type="entry name" value="Crypto/Photolyase_N_sf"/>
</dbReference>
<protein>
    <recommendedName>
        <fullName evidence="9">Photolyase/cryptochrome alpha/beta domain-containing protein</fullName>
    </recommendedName>
</protein>
<feature type="binding site" evidence="6">
    <location>
        <position position="305"/>
    </location>
    <ligand>
        <name>FAD</name>
        <dbReference type="ChEBI" id="CHEBI:57692"/>
    </ligand>
</feature>
<dbReference type="GO" id="GO:0032922">
    <property type="term" value="P:circadian regulation of gene expression"/>
    <property type="evidence" value="ECO:0007669"/>
    <property type="project" value="TreeGrafter"/>
</dbReference>
<evidence type="ECO:0000256" key="2">
    <source>
        <dbReference type="ARBA" id="ARBA00005862"/>
    </source>
</evidence>
<dbReference type="Gene3D" id="1.10.579.10">
    <property type="entry name" value="DNA Cyclobutane Dipyrimidine Photolyase, subunit A, domain 3"/>
    <property type="match status" value="1"/>
</dbReference>
<dbReference type="Proteomes" id="UP001465755">
    <property type="component" value="Unassembled WGS sequence"/>
</dbReference>
<dbReference type="SUPFAM" id="SSF52425">
    <property type="entry name" value="Cryptochrome/photolyase, N-terminal domain"/>
    <property type="match status" value="1"/>
</dbReference>
<evidence type="ECO:0000256" key="8">
    <source>
        <dbReference type="SAM" id="MobiDB-lite"/>
    </source>
</evidence>
<feature type="site" description="Electron transfer via tryptophanyl radical" evidence="7">
    <location>
        <position position="339"/>
    </location>
</feature>
<dbReference type="GO" id="GO:0009882">
    <property type="term" value="F:blue light photoreceptor activity"/>
    <property type="evidence" value="ECO:0007669"/>
    <property type="project" value="InterPro"/>
</dbReference>
<proteinExistence type="inferred from homology"/>
<dbReference type="InterPro" id="IPR018394">
    <property type="entry name" value="DNA_photolyase_1_CS_C"/>
</dbReference>
<dbReference type="GO" id="GO:0005634">
    <property type="term" value="C:nucleus"/>
    <property type="evidence" value="ECO:0007669"/>
    <property type="project" value="TreeGrafter"/>
</dbReference>
<comment type="cofactor">
    <cofactor evidence="1">
        <name>(6R)-5,10-methylene-5,6,7,8-tetrahydrofolate</name>
        <dbReference type="ChEBI" id="CHEBI:15636"/>
    </cofactor>
</comment>
<organism evidence="10 11">
    <name type="scientific">Symbiochloris irregularis</name>
    <dbReference type="NCBI Taxonomy" id="706552"/>
    <lineage>
        <taxon>Eukaryota</taxon>
        <taxon>Viridiplantae</taxon>
        <taxon>Chlorophyta</taxon>
        <taxon>core chlorophytes</taxon>
        <taxon>Trebouxiophyceae</taxon>
        <taxon>Trebouxiales</taxon>
        <taxon>Trebouxiaceae</taxon>
        <taxon>Symbiochloris</taxon>
    </lineage>
</organism>
<feature type="region of interest" description="Disordered" evidence="8">
    <location>
        <begin position="510"/>
        <end position="623"/>
    </location>
</feature>
<dbReference type="FunFam" id="1.10.579.10:FF:000003">
    <property type="entry name" value="Deoxyribodipyrimidine photo-lyase"/>
    <property type="match status" value="1"/>
</dbReference>
<dbReference type="PROSITE" id="PS00691">
    <property type="entry name" value="DNA_PHOTOLYASES_1_2"/>
    <property type="match status" value="1"/>
</dbReference>
<feature type="site" description="Electron transfer via tryptophanyl radical" evidence="7">
    <location>
        <position position="392"/>
    </location>
</feature>
<evidence type="ECO:0000256" key="4">
    <source>
        <dbReference type="ARBA" id="ARBA00022827"/>
    </source>
</evidence>
<dbReference type="GO" id="GO:0071949">
    <property type="term" value="F:FAD binding"/>
    <property type="evidence" value="ECO:0007669"/>
    <property type="project" value="TreeGrafter"/>
</dbReference>
<comment type="similarity">
    <text evidence="2">Belongs to the DNA photolyase class-1 family.</text>
</comment>
<keyword evidence="3 6" id="KW-0285">Flavoprotein</keyword>
<dbReference type="PRINTS" id="PR00147">
    <property type="entry name" value="DNAPHOTLYASE"/>
</dbReference>
<feature type="binding site" evidence="6">
    <location>
        <begin position="405"/>
        <end position="407"/>
    </location>
    <ligand>
        <name>FAD</name>
        <dbReference type="ChEBI" id="CHEBI:57692"/>
    </ligand>
</feature>
<comment type="cofactor">
    <cofactor evidence="6">
        <name>FAD</name>
        <dbReference type="ChEBI" id="CHEBI:57692"/>
    </cofactor>
    <text evidence="6">Binds 1 FAD per subunit.</text>
</comment>
<feature type="binding site" evidence="6">
    <location>
        <begin position="265"/>
        <end position="269"/>
    </location>
    <ligand>
        <name>FAD</name>
        <dbReference type="ChEBI" id="CHEBI:57692"/>
    </ligand>
</feature>
<reference evidence="10 11" key="1">
    <citation type="journal article" date="2024" name="Nat. Commun.">
        <title>Phylogenomics reveals the evolutionary origins of lichenization in chlorophyte algae.</title>
        <authorList>
            <person name="Puginier C."/>
            <person name="Libourel C."/>
            <person name="Otte J."/>
            <person name="Skaloud P."/>
            <person name="Haon M."/>
            <person name="Grisel S."/>
            <person name="Petersen M."/>
            <person name="Berrin J.G."/>
            <person name="Delaux P.M."/>
            <person name="Dal Grande F."/>
            <person name="Keller J."/>
        </authorList>
    </citation>
    <scope>NUCLEOTIDE SEQUENCE [LARGE SCALE GENOMIC DNA]</scope>
    <source>
        <strain evidence="10 11">SAG 2036</strain>
    </source>
</reference>
<accession>A0AAW1NEA6</accession>
<dbReference type="Gene3D" id="1.25.40.80">
    <property type="match status" value="1"/>
</dbReference>
<keyword evidence="5" id="KW-0157">Chromophore</keyword>
<dbReference type="InterPro" id="IPR036134">
    <property type="entry name" value="Crypto/Photolyase_FAD-like_sf"/>
</dbReference>
<feature type="region of interest" description="Disordered" evidence="8">
    <location>
        <begin position="643"/>
        <end position="680"/>
    </location>
</feature>
<dbReference type="GO" id="GO:0006950">
    <property type="term" value="P:response to stress"/>
    <property type="evidence" value="ECO:0007669"/>
    <property type="project" value="UniProtKB-ARBA"/>
</dbReference>
<dbReference type="GO" id="GO:0043153">
    <property type="term" value="P:entrainment of circadian clock by photoperiod"/>
    <property type="evidence" value="ECO:0007669"/>
    <property type="project" value="TreeGrafter"/>
</dbReference>
<evidence type="ECO:0000259" key="9">
    <source>
        <dbReference type="PROSITE" id="PS51645"/>
    </source>
</evidence>